<evidence type="ECO:0000256" key="11">
    <source>
        <dbReference type="SAM" id="MobiDB-lite"/>
    </source>
</evidence>
<comment type="catalytic activity">
    <reaction evidence="1 10">
        <text>ATP-independent breakage of single-stranded DNA, followed by passage and rejoining.</text>
        <dbReference type="EC" id="5.6.2.1"/>
    </reaction>
</comment>
<dbReference type="InterPro" id="IPR023405">
    <property type="entry name" value="Topo_IA_core_domain"/>
</dbReference>
<comment type="caution">
    <text evidence="14">The sequence shown here is derived from an EMBL/GenBank/DDBJ whole genome shotgun (WGS) entry which is preliminary data.</text>
</comment>
<dbReference type="Pfam" id="PF01131">
    <property type="entry name" value="Topoisom_bac"/>
    <property type="match status" value="1"/>
</dbReference>
<feature type="site" description="Interaction with DNA" evidence="10">
    <location>
        <position position="174"/>
    </location>
</feature>
<dbReference type="InterPro" id="IPR013498">
    <property type="entry name" value="Topo_IA_Znf"/>
</dbReference>
<feature type="site" description="Interaction with DNA" evidence="10">
    <location>
        <position position="312"/>
    </location>
</feature>
<dbReference type="InterPro" id="IPR003601">
    <property type="entry name" value="Topo_IA_2"/>
</dbReference>
<dbReference type="Gene3D" id="2.70.20.10">
    <property type="entry name" value="Topoisomerase I, domain 3"/>
    <property type="match status" value="1"/>
</dbReference>
<comment type="subunit">
    <text evidence="10">Monomer.</text>
</comment>
<dbReference type="EMBL" id="PCYI01000020">
    <property type="protein sequence ID" value="PIR44730.1"/>
    <property type="molecule type" value="Genomic_DNA"/>
</dbReference>
<feature type="active site" description="O-(5'-phospho-DNA)-tyrosine intermediate" evidence="10">
    <location>
        <position position="310"/>
    </location>
</feature>
<evidence type="ECO:0000256" key="8">
    <source>
        <dbReference type="ARBA" id="ARBA00023125"/>
    </source>
</evidence>
<accession>A0A2H0RE61</accession>
<feature type="site" description="Interaction with DNA" evidence="10">
    <location>
        <position position="166"/>
    </location>
</feature>
<dbReference type="Pfam" id="PF01396">
    <property type="entry name" value="Zn_ribbon_Top1"/>
    <property type="match status" value="3"/>
</dbReference>
<evidence type="ECO:0000256" key="9">
    <source>
        <dbReference type="ARBA" id="ARBA00023235"/>
    </source>
</evidence>
<dbReference type="GO" id="GO:0003677">
    <property type="term" value="F:DNA binding"/>
    <property type="evidence" value="ECO:0007669"/>
    <property type="project" value="UniProtKB-KW"/>
</dbReference>
<organism evidence="14 15">
    <name type="scientific">Candidatus Vogelbacteria bacterium CG10_big_fil_rev_8_21_14_0_10_51_16</name>
    <dbReference type="NCBI Taxonomy" id="1975045"/>
    <lineage>
        <taxon>Bacteria</taxon>
        <taxon>Candidatus Vogeliibacteriota</taxon>
    </lineage>
</organism>
<dbReference type="SMART" id="SM00493">
    <property type="entry name" value="TOPRIM"/>
    <property type="match status" value="1"/>
</dbReference>
<dbReference type="PANTHER" id="PTHR42785">
    <property type="entry name" value="DNA TOPOISOMERASE, TYPE IA, CORE"/>
    <property type="match status" value="1"/>
</dbReference>
<proteinExistence type="inferred from homology"/>
<evidence type="ECO:0000256" key="7">
    <source>
        <dbReference type="ARBA" id="ARBA00023029"/>
    </source>
</evidence>
<dbReference type="CDD" id="cd00186">
    <property type="entry name" value="TOP1Ac"/>
    <property type="match status" value="1"/>
</dbReference>
<dbReference type="Gene3D" id="1.10.460.10">
    <property type="entry name" value="Topoisomerase I, domain 2"/>
    <property type="match status" value="1"/>
</dbReference>
<evidence type="ECO:0000256" key="6">
    <source>
        <dbReference type="ARBA" id="ARBA00022842"/>
    </source>
</evidence>
<dbReference type="SMART" id="SM00437">
    <property type="entry name" value="TOP1Ac"/>
    <property type="match status" value="1"/>
</dbReference>
<feature type="site" description="Interaction with DNA" evidence="10">
    <location>
        <position position="169"/>
    </location>
</feature>
<keyword evidence="4" id="KW-0863">Zinc-finger</keyword>
<comment type="function">
    <text evidence="10">Releases the supercoiling and torsional tension of DNA, which is introduced during the DNA replication and transcription, by transiently cleaving and rejoining one strand of the DNA duplex. Introduces a single-strand break via transesterification at a target site in duplex DNA. The scissile phosphodiester is attacked by the catalytic tyrosine of the enzyme, resulting in the formation of a DNA-(5'-phosphotyrosyl)-enzyme intermediate and the expulsion of a 3'-OH DNA strand. The free DNA strand then undergoes passage around the unbroken strand, thus removing DNA supercoils. Finally, in the religation step, the DNA 3'-OH attacks the covalent intermediate to expel the active-site tyrosine and restore the DNA phosphodiester backbone.</text>
</comment>
<dbReference type="Pfam" id="PF01751">
    <property type="entry name" value="Toprim"/>
    <property type="match status" value="1"/>
</dbReference>
<evidence type="ECO:0000259" key="12">
    <source>
        <dbReference type="PROSITE" id="PS50880"/>
    </source>
</evidence>
<name>A0A2H0RE61_9BACT</name>
<evidence type="ECO:0000256" key="4">
    <source>
        <dbReference type="ARBA" id="ARBA00022771"/>
    </source>
</evidence>
<dbReference type="EC" id="5.6.2.1" evidence="10"/>
<dbReference type="InterPro" id="IPR028612">
    <property type="entry name" value="Topoisom_1_IA"/>
</dbReference>
<evidence type="ECO:0000256" key="2">
    <source>
        <dbReference type="ARBA" id="ARBA00009446"/>
    </source>
</evidence>
<dbReference type="InterPro" id="IPR003602">
    <property type="entry name" value="Topo_IA_DNA-bd_dom"/>
</dbReference>
<dbReference type="NCBIfam" id="TIGR01051">
    <property type="entry name" value="topA_bact"/>
    <property type="match status" value="1"/>
</dbReference>
<dbReference type="InterPro" id="IPR005733">
    <property type="entry name" value="TopoI_bac-type"/>
</dbReference>
<evidence type="ECO:0000256" key="3">
    <source>
        <dbReference type="ARBA" id="ARBA00022723"/>
    </source>
</evidence>
<feature type="domain" description="Topo IA-type catalytic" evidence="13">
    <location>
        <begin position="155"/>
        <end position="564"/>
    </location>
</feature>
<evidence type="ECO:0000256" key="10">
    <source>
        <dbReference type="HAMAP-Rule" id="MF_00952"/>
    </source>
</evidence>
<dbReference type="CDD" id="cd03363">
    <property type="entry name" value="TOPRIM_TopoIA_TopoI"/>
    <property type="match status" value="1"/>
</dbReference>
<gene>
    <name evidence="10" type="primary">topA</name>
    <name evidence="14" type="ORF">COV10_03155</name>
</gene>
<dbReference type="InterPro" id="IPR013497">
    <property type="entry name" value="Topo_IA_cen"/>
</dbReference>
<dbReference type="InterPro" id="IPR013826">
    <property type="entry name" value="Topo_IA_cen_sub3"/>
</dbReference>
<keyword evidence="7 10" id="KW-0799">Topoisomerase</keyword>
<dbReference type="InterPro" id="IPR013825">
    <property type="entry name" value="Topo_IA_cen_sub2"/>
</dbReference>
<dbReference type="InterPro" id="IPR013824">
    <property type="entry name" value="Topo_IA_cen_sub1"/>
</dbReference>
<evidence type="ECO:0000259" key="13">
    <source>
        <dbReference type="PROSITE" id="PS52039"/>
    </source>
</evidence>
<comment type="similarity">
    <text evidence="2 10">Belongs to the type IA topoisomerase family.</text>
</comment>
<evidence type="ECO:0000256" key="5">
    <source>
        <dbReference type="ARBA" id="ARBA00022833"/>
    </source>
</evidence>
<dbReference type="PRINTS" id="PR00417">
    <property type="entry name" value="PRTPISMRASEI"/>
</dbReference>
<dbReference type="Gene3D" id="1.10.290.10">
    <property type="entry name" value="Topoisomerase I, domain 4"/>
    <property type="match status" value="1"/>
</dbReference>
<dbReference type="GO" id="GO:0008270">
    <property type="term" value="F:zinc ion binding"/>
    <property type="evidence" value="ECO:0007669"/>
    <property type="project" value="UniProtKB-KW"/>
</dbReference>
<evidence type="ECO:0000313" key="14">
    <source>
        <dbReference type="EMBL" id="PIR44730.1"/>
    </source>
</evidence>
<dbReference type="GO" id="GO:0003917">
    <property type="term" value="F:DNA topoisomerase type I (single strand cut, ATP-independent) activity"/>
    <property type="evidence" value="ECO:0007669"/>
    <property type="project" value="UniProtKB-UniRule"/>
</dbReference>
<dbReference type="GO" id="GO:0006265">
    <property type="term" value="P:DNA topological change"/>
    <property type="evidence" value="ECO:0007669"/>
    <property type="project" value="UniProtKB-UniRule"/>
</dbReference>
<dbReference type="InterPro" id="IPR006171">
    <property type="entry name" value="TOPRIM_dom"/>
</dbReference>
<dbReference type="Proteomes" id="UP000228767">
    <property type="component" value="Unassembled WGS sequence"/>
</dbReference>
<dbReference type="SUPFAM" id="SSF56712">
    <property type="entry name" value="Prokaryotic type I DNA topoisomerase"/>
    <property type="match status" value="1"/>
</dbReference>
<dbReference type="SMART" id="SM00436">
    <property type="entry name" value="TOP1Bc"/>
    <property type="match status" value="1"/>
</dbReference>
<keyword evidence="3" id="KW-0479">Metal-binding</keyword>
<dbReference type="SUPFAM" id="SSF57783">
    <property type="entry name" value="Zinc beta-ribbon"/>
    <property type="match status" value="3"/>
</dbReference>
<feature type="region of interest" description="Interaction with DNA" evidence="10">
    <location>
        <begin position="189"/>
        <end position="194"/>
    </location>
</feature>
<keyword evidence="8 10" id="KW-0238">DNA-binding</keyword>
<dbReference type="AlphaFoldDB" id="A0A2H0RE61"/>
<dbReference type="Gene3D" id="3.40.50.140">
    <property type="match status" value="1"/>
</dbReference>
<dbReference type="PROSITE" id="PS52039">
    <property type="entry name" value="TOPO_IA_2"/>
    <property type="match status" value="1"/>
</dbReference>
<dbReference type="PROSITE" id="PS50880">
    <property type="entry name" value="TOPRIM"/>
    <property type="match status" value="1"/>
</dbReference>
<dbReference type="Gene3D" id="3.30.65.10">
    <property type="entry name" value="Bacterial Topoisomerase I, domain 1"/>
    <property type="match status" value="3"/>
</dbReference>
<feature type="domain" description="Toprim" evidence="12">
    <location>
        <begin position="6"/>
        <end position="118"/>
    </location>
</feature>
<feature type="site" description="Interaction with DNA" evidence="10">
    <location>
        <position position="496"/>
    </location>
</feature>
<keyword evidence="9 10" id="KW-0413">Isomerase</keyword>
<keyword evidence="6" id="KW-0460">Magnesium</keyword>
<dbReference type="InterPro" id="IPR000380">
    <property type="entry name" value="Topo_IA"/>
</dbReference>
<feature type="site" description="Interaction with DNA" evidence="10">
    <location>
        <position position="165"/>
    </location>
</feature>
<dbReference type="PANTHER" id="PTHR42785:SF1">
    <property type="entry name" value="DNA TOPOISOMERASE"/>
    <property type="match status" value="1"/>
</dbReference>
<dbReference type="GO" id="GO:0005694">
    <property type="term" value="C:chromosome"/>
    <property type="evidence" value="ECO:0007669"/>
    <property type="project" value="InterPro"/>
</dbReference>
<dbReference type="InterPro" id="IPR034149">
    <property type="entry name" value="TOPRIM_TopoI"/>
</dbReference>
<evidence type="ECO:0000256" key="1">
    <source>
        <dbReference type="ARBA" id="ARBA00000213"/>
    </source>
</evidence>
<feature type="site" description="Interaction with DNA" evidence="10">
    <location>
        <position position="36"/>
    </location>
</feature>
<dbReference type="InterPro" id="IPR023406">
    <property type="entry name" value="Topo_IA_AS"/>
</dbReference>
<feature type="region of interest" description="Disordered" evidence="11">
    <location>
        <begin position="107"/>
        <end position="128"/>
    </location>
</feature>
<dbReference type="PROSITE" id="PS00396">
    <property type="entry name" value="TOPO_IA_1"/>
    <property type="match status" value="1"/>
</dbReference>
<sequence>MGYIIMKLLIVESPSKAKTIGKYLGPGYAVKASVGHVRDLPKSNKDAIDIAGGFLPRYVISPGKEKVVAELKASAKKADEILLATDPDREGEAIAWHLAELISDDFGNHKKQRTQNSKEHRNPKESEAKKIQRVTYQEITKEAIAKALTHPREIDQNLRLAQEARRVLDRLVGYDLSGLIWKKVRYGLSAGRVQSPALRILVEREREIRAFVPESYWVLRALLDTAKKERIEFTCVEEPKSEAEADSIVLAGRSAAWFVAGVDEQKTARKPRPPFTTSTLQQAASSRLGMSPSRTMRAAQKLYEQGHISYMRTDSTSMSGQFLGEASGLIEKMYGRDFLEVRVFKTKSKNAQEAHEAIRPTHAANLSAGLSGEEQKLYRLIWQRAIASQMKDATLLKTKIVAKTKGGATIPDFTANGSRLIFEGWLKADPVARGEDVELPKVSLGDQLSLFEIGAEGKQTQPPNRYSEAGLVKELEKRGIGRPSTYASIIQTLLTRSYVEKVERALKPTDTGELVSGFLEEHFANIISDSFTANMENELDDIAAGKRDYAETLHSFYDPFTKQVEEKTKLAKVTDLGEADPGIVCPLCGKSMIIKLGKNGKFLSCSSFPACTGARTIEGREIEGPKETGEKCPTCKSGKLVERDGRFGKFVSCNRYPKCKYIKKDAVIEGAEPTHTGVLCPKCKKGHMAERKGRFGVFYGCDNYPACKHIVKTKPTGDVCAYPRDTGPCPELIMEGTKTIPARCSDKLCPNHNPHKLDK</sequence>
<keyword evidence="5" id="KW-0862">Zinc</keyword>
<reference evidence="14 15" key="1">
    <citation type="submission" date="2017-09" db="EMBL/GenBank/DDBJ databases">
        <title>Depth-based differentiation of microbial function through sediment-hosted aquifers and enrichment of novel symbionts in the deep terrestrial subsurface.</title>
        <authorList>
            <person name="Probst A.J."/>
            <person name="Ladd B."/>
            <person name="Jarett J.K."/>
            <person name="Geller-Mcgrath D.E."/>
            <person name="Sieber C.M."/>
            <person name="Emerson J.B."/>
            <person name="Anantharaman K."/>
            <person name="Thomas B.C."/>
            <person name="Malmstrom R."/>
            <person name="Stieglmeier M."/>
            <person name="Klingl A."/>
            <person name="Woyke T."/>
            <person name="Ryan C.M."/>
            <person name="Banfield J.F."/>
        </authorList>
    </citation>
    <scope>NUCLEOTIDE SEQUENCE [LARGE SCALE GENOMIC DNA]</scope>
    <source>
        <strain evidence="14">CG10_big_fil_rev_8_21_14_0_10_51_16</strain>
    </source>
</reference>
<feature type="compositionally biased region" description="Basic and acidic residues" evidence="11">
    <location>
        <begin position="116"/>
        <end position="128"/>
    </location>
</feature>
<dbReference type="HAMAP" id="MF_00952">
    <property type="entry name" value="Topoisom_1_prok"/>
    <property type="match status" value="1"/>
</dbReference>
<protein>
    <recommendedName>
        <fullName evidence="10">DNA topoisomerase 1</fullName>
        <ecNumber evidence="10">5.6.2.1</ecNumber>
    </recommendedName>
    <alternativeName>
        <fullName evidence="10">DNA topoisomerase I</fullName>
    </alternativeName>
</protein>
<evidence type="ECO:0000313" key="15">
    <source>
        <dbReference type="Proteomes" id="UP000228767"/>
    </source>
</evidence>
<feature type="site" description="Interaction with DNA" evidence="10">
    <location>
        <position position="181"/>
    </location>
</feature>